<name>A0ABD3X254_SINWO</name>
<evidence type="ECO:0000313" key="1">
    <source>
        <dbReference type="EMBL" id="KAL3880265.1"/>
    </source>
</evidence>
<dbReference type="EMBL" id="JBJQND010000004">
    <property type="protein sequence ID" value="KAL3880265.1"/>
    <property type="molecule type" value="Genomic_DNA"/>
</dbReference>
<feature type="non-terminal residue" evidence="1">
    <location>
        <position position="55"/>
    </location>
</feature>
<accession>A0ABD3X254</accession>
<proteinExistence type="predicted"/>
<organism evidence="1 2">
    <name type="scientific">Sinanodonta woodiana</name>
    <name type="common">Chinese pond mussel</name>
    <name type="synonym">Anodonta woodiana</name>
    <dbReference type="NCBI Taxonomy" id="1069815"/>
    <lineage>
        <taxon>Eukaryota</taxon>
        <taxon>Metazoa</taxon>
        <taxon>Spiralia</taxon>
        <taxon>Lophotrochozoa</taxon>
        <taxon>Mollusca</taxon>
        <taxon>Bivalvia</taxon>
        <taxon>Autobranchia</taxon>
        <taxon>Heteroconchia</taxon>
        <taxon>Palaeoheterodonta</taxon>
        <taxon>Unionida</taxon>
        <taxon>Unionoidea</taxon>
        <taxon>Unionidae</taxon>
        <taxon>Unioninae</taxon>
        <taxon>Sinanodonta</taxon>
    </lineage>
</organism>
<feature type="non-terminal residue" evidence="1">
    <location>
        <position position="1"/>
    </location>
</feature>
<dbReference type="AlphaFoldDB" id="A0ABD3X254"/>
<comment type="caution">
    <text evidence="1">The sequence shown here is derived from an EMBL/GenBank/DDBJ whole genome shotgun (WGS) entry which is preliminary data.</text>
</comment>
<sequence length="55" mass="6384">IINGRLLGGAHIWEGKLIIQNKMDAILYRVCTDVWTDREATLFCQIVQNYIKGYE</sequence>
<reference evidence="1 2" key="1">
    <citation type="submission" date="2024-11" db="EMBL/GenBank/DDBJ databases">
        <title>Chromosome-level genome assembly of the freshwater bivalve Anodonta woodiana.</title>
        <authorList>
            <person name="Chen X."/>
        </authorList>
    </citation>
    <scope>NUCLEOTIDE SEQUENCE [LARGE SCALE GENOMIC DNA]</scope>
    <source>
        <strain evidence="1">MN2024</strain>
        <tissue evidence="1">Gills</tissue>
    </source>
</reference>
<dbReference type="Proteomes" id="UP001634394">
    <property type="component" value="Unassembled WGS sequence"/>
</dbReference>
<gene>
    <name evidence="1" type="ORF">ACJMK2_032514</name>
</gene>
<evidence type="ECO:0000313" key="2">
    <source>
        <dbReference type="Proteomes" id="UP001634394"/>
    </source>
</evidence>
<keyword evidence="2" id="KW-1185">Reference proteome</keyword>
<protein>
    <submittedName>
        <fullName evidence="1">Uncharacterized protein</fullName>
    </submittedName>
</protein>